<feature type="non-terminal residue" evidence="1">
    <location>
        <position position="1"/>
    </location>
</feature>
<name>A0A2M7J9M8_9BACT</name>
<protein>
    <recommendedName>
        <fullName evidence="3">IPT/TIG domain-containing protein</fullName>
    </recommendedName>
</protein>
<comment type="caution">
    <text evidence="1">The sequence shown here is derived from an EMBL/GenBank/DDBJ whole genome shotgun (WGS) entry which is preliminary data.</text>
</comment>
<feature type="non-terminal residue" evidence="1">
    <location>
        <position position="1398"/>
    </location>
</feature>
<sequence>VILIDFGKTPSIRGTTANEIGEWTAGFVIDIQAYGNTIISAKGEKAGTGTSSFTILPELIQVEPASGTIGTPVVVKGQGYAASETVSIRFGNNMEPIIEVMTDNLGIFTTVFVVDTQSYGTCTINAIGTISSSSNNYFFVMPQFYGVTPISGTIGVPITIRGNGYKANDLIAIDFGTTVEILKNNLAEPNGTFVLSFTANTQVFGTCTIVAKGIYSSSASNIFLIVPQIYSITPTIGTVGTVVGLSGNGYIGNEVIKIGFGQIESIATMQANVFGQFSNTFTIGAQPYGTTTVTATGLMSQNQANIRFRVTQQIVSISPQAGTIGTTVTVIGNGYGLSATVRIDLGSTQSIALVISNVNGMFTAIFTVDLQVGTKSVTATGLSTGAVSSIAFKVKPNIYLITPTQGTVGAIVTLNGNGYSALGNIYIDFGTTKTIMSFSASNGGTFTRSLTIDTQGYGTTTVTAREDNDEAIRTVMIRGKMTLFTPTNGTVGVFVTISGTGYGSSETIRVSMGTTVTLATVQSTASGTFTISFTTDNQPYGTNTVSAYGVSSTENIGAGFAIAPRVYFVYPIAGPTDATVEVKGNGYGKSEPIKVDFGVNPGIVSVSADVTGSFVAQFNVTSQPGGMATITATGMRTGATAAYDIRFTVKPGIVSMSPTRGTIGTIIKVLGSNYNSSATIQIDFGASKSIAIQQADGNGAFDISFTVDTQVSGWQTVVATNVGSSSQTDWRGFILIGRIVTSSPTMGTVGTVVSIAGDGYGASETIRVDVGVTTGIKAISDTSKGVFSGTFTIDAQVYGTTTITAVGLTSGQSTISTFFVTPRIRTVTPTTGTVGTQVSIIGDGYEATDFIWINFGTTKSISYATTDRLGVFNAVWTVNTQVYGTTTIKAIDIVSSEATFFVKPQVYNASPTSGTVGTIVTVAGSGYAASNSINIAFGINSSITTTTADNSGWFSTTFTVDTQQYGTTTITASGVSIAANVFRILPEVYSMIPPAGTVGTIVIIAGTGYTASEAIIISFGSNLTIQQVTASQSGSWTVAWTVDTQIYGSTTIMATGAGKSANRQFKILPGILMMTPTRGSVGTQISMIGAGYGSNEVVTFGIGWSPVLGSLTSTANGSFSVSFTVDVQPYGTRTVGATSPIAGTATMKFFVNAQITNVWPKFSPPGGTVGVLATVEGNGYLPGETVRIDFGWTGTITTTTADQYGMFLAKFTVDTQPYGTTTIKAIGLISEATAEAYFGINTNITNITPNKGIVGTIVTLKGNGYAAFEQVRIDLGKTKTIFWVASNNKGEFEGSFTVDTQAYGVLTVVAEGTGSCKPAYSMFTIETKVTSVLPSVGTVGTVVTISGTGYADSDVITVAFGTNGSVLTTNASAFGSFSTIFTVDTQKYGTTTIIAGSP</sequence>
<dbReference type="Proteomes" id="UP000229297">
    <property type="component" value="Unassembled WGS sequence"/>
</dbReference>
<evidence type="ECO:0008006" key="3">
    <source>
        <dbReference type="Google" id="ProtNLM"/>
    </source>
</evidence>
<gene>
    <name evidence="1" type="ORF">COZ71_08540</name>
</gene>
<evidence type="ECO:0000313" key="1">
    <source>
        <dbReference type="EMBL" id="PIX16099.1"/>
    </source>
</evidence>
<dbReference type="EMBL" id="PFIC01000239">
    <property type="protein sequence ID" value="PIX16099.1"/>
    <property type="molecule type" value="Genomic_DNA"/>
</dbReference>
<proteinExistence type="predicted"/>
<reference evidence="2" key="1">
    <citation type="submission" date="2017-09" db="EMBL/GenBank/DDBJ databases">
        <title>Depth-based differentiation of microbial function through sediment-hosted aquifers and enrichment of novel symbionts in the deep terrestrial subsurface.</title>
        <authorList>
            <person name="Probst A.J."/>
            <person name="Ladd B."/>
            <person name="Jarett J.K."/>
            <person name="Geller-Mcgrath D.E."/>
            <person name="Sieber C.M.K."/>
            <person name="Emerson J.B."/>
            <person name="Anantharaman K."/>
            <person name="Thomas B.C."/>
            <person name="Malmstrom R."/>
            <person name="Stieglmeier M."/>
            <person name="Klingl A."/>
            <person name="Woyke T."/>
            <person name="Ryan C.M."/>
            <person name="Banfield J.F."/>
        </authorList>
    </citation>
    <scope>NUCLEOTIDE SEQUENCE [LARGE SCALE GENOMIC DNA]</scope>
</reference>
<organism evidence="1 2">
    <name type="scientific">Candidatus Desantisbacteria bacterium CG_4_8_14_3_um_filter_40_12</name>
    <dbReference type="NCBI Taxonomy" id="1974545"/>
    <lineage>
        <taxon>Bacteria</taxon>
        <taxon>Candidatus Desantisiibacteriota</taxon>
    </lineage>
</organism>
<accession>A0A2M7J9M8</accession>
<evidence type="ECO:0000313" key="2">
    <source>
        <dbReference type="Proteomes" id="UP000229297"/>
    </source>
</evidence>